<feature type="transmembrane region" description="Helical" evidence="2">
    <location>
        <begin position="94"/>
        <end position="111"/>
    </location>
</feature>
<dbReference type="EMBL" id="JAGPYM010000005">
    <property type="protein sequence ID" value="KAH6894751.1"/>
    <property type="molecule type" value="Genomic_DNA"/>
</dbReference>
<keyword evidence="1" id="KW-0813">Transport</keyword>
<comment type="caution">
    <text evidence="3">The sequence shown here is derived from an EMBL/GenBank/DDBJ whole genome shotgun (WGS) entry which is preliminary data.</text>
</comment>
<feature type="transmembrane region" description="Helical" evidence="2">
    <location>
        <begin position="198"/>
        <end position="220"/>
    </location>
</feature>
<evidence type="ECO:0000313" key="3">
    <source>
        <dbReference type="EMBL" id="KAH6894751.1"/>
    </source>
</evidence>
<accession>A0A9P9AQF7</accession>
<protein>
    <recommendedName>
        <fullName evidence="5">Sodium/calcium exchanger membrane region domain-containing protein</fullName>
    </recommendedName>
</protein>
<keyword evidence="4" id="KW-1185">Reference proteome</keyword>
<dbReference type="GO" id="GO:0006874">
    <property type="term" value="P:intracellular calcium ion homeostasis"/>
    <property type="evidence" value="ECO:0007669"/>
    <property type="project" value="TreeGrafter"/>
</dbReference>
<evidence type="ECO:0000256" key="1">
    <source>
        <dbReference type="ARBA" id="ARBA00023065"/>
    </source>
</evidence>
<dbReference type="AlphaFoldDB" id="A0A9P9AQF7"/>
<dbReference type="GO" id="GO:0015369">
    <property type="term" value="F:calcium:proton antiporter activity"/>
    <property type="evidence" value="ECO:0007669"/>
    <property type="project" value="TreeGrafter"/>
</dbReference>
<keyword evidence="2" id="KW-0812">Transmembrane</keyword>
<organism evidence="3 4">
    <name type="scientific">Thelonectria olida</name>
    <dbReference type="NCBI Taxonomy" id="1576542"/>
    <lineage>
        <taxon>Eukaryota</taxon>
        <taxon>Fungi</taxon>
        <taxon>Dikarya</taxon>
        <taxon>Ascomycota</taxon>
        <taxon>Pezizomycotina</taxon>
        <taxon>Sordariomycetes</taxon>
        <taxon>Hypocreomycetidae</taxon>
        <taxon>Hypocreales</taxon>
        <taxon>Nectriaceae</taxon>
        <taxon>Thelonectria</taxon>
    </lineage>
</organism>
<dbReference type="OrthoDB" id="1699231at2759"/>
<dbReference type="GO" id="GO:0000329">
    <property type="term" value="C:fungal-type vacuole membrane"/>
    <property type="evidence" value="ECO:0007669"/>
    <property type="project" value="TreeGrafter"/>
</dbReference>
<feature type="transmembrane region" description="Helical" evidence="2">
    <location>
        <begin position="123"/>
        <end position="143"/>
    </location>
</feature>
<dbReference type="PANTHER" id="PTHR31503">
    <property type="entry name" value="VACUOLAR CALCIUM ION TRANSPORTER"/>
    <property type="match status" value="1"/>
</dbReference>
<keyword evidence="2" id="KW-1133">Transmembrane helix</keyword>
<dbReference type="PANTHER" id="PTHR31503:SF18">
    <property type="entry name" value="CA(2+)_H(+) EXCHANGER, PUTATIVE (EUROFUNG)-RELATED"/>
    <property type="match status" value="1"/>
</dbReference>
<sequence>MSWRNRDSIQRALHVWSSISEGFRRRTWPRTSIIAAQSLAERLDRNEDENCAERETSATFTWQIRAILLSFLMNTLLVFVLAGIGTYLARMSPLLVFACNALAIVPLSALLTDATERIATEALNTIGALLNISFSNLVELILFNNNPSSIALANNQIYIVQASILGSILVNLLLILSSALLASSIADIDPVYNTIEAQLLACLPFISIFVILVPVSHLLLALYYTFYENQLIAFVYISIAWIAIMERP</sequence>
<evidence type="ECO:0000256" key="2">
    <source>
        <dbReference type="SAM" id="Phobius"/>
    </source>
</evidence>
<evidence type="ECO:0000313" key="4">
    <source>
        <dbReference type="Proteomes" id="UP000777438"/>
    </source>
</evidence>
<dbReference type="Proteomes" id="UP000777438">
    <property type="component" value="Unassembled WGS sequence"/>
</dbReference>
<keyword evidence="1" id="KW-0406">Ion transport</keyword>
<feature type="transmembrane region" description="Helical" evidence="2">
    <location>
        <begin position="163"/>
        <end position="186"/>
    </location>
</feature>
<feature type="transmembrane region" description="Helical" evidence="2">
    <location>
        <begin position="226"/>
        <end position="244"/>
    </location>
</feature>
<evidence type="ECO:0008006" key="5">
    <source>
        <dbReference type="Google" id="ProtNLM"/>
    </source>
</evidence>
<proteinExistence type="predicted"/>
<reference evidence="3 4" key="1">
    <citation type="journal article" date="2021" name="Nat. Commun.">
        <title>Genetic determinants of endophytism in the Arabidopsis root mycobiome.</title>
        <authorList>
            <person name="Mesny F."/>
            <person name="Miyauchi S."/>
            <person name="Thiergart T."/>
            <person name="Pickel B."/>
            <person name="Atanasova L."/>
            <person name="Karlsson M."/>
            <person name="Huettel B."/>
            <person name="Barry K.W."/>
            <person name="Haridas S."/>
            <person name="Chen C."/>
            <person name="Bauer D."/>
            <person name="Andreopoulos W."/>
            <person name="Pangilinan J."/>
            <person name="LaButti K."/>
            <person name="Riley R."/>
            <person name="Lipzen A."/>
            <person name="Clum A."/>
            <person name="Drula E."/>
            <person name="Henrissat B."/>
            <person name="Kohler A."/>
            <person name="Grigoriev I.V."/>
            <person name="Martin F.M."/>
            <person name="Hacquard S."/>
        </authorList>
    </citation>
    <scope>NUCLEOTIDE SEQUENCE [LARGE SCALE GENOMIC DNA]</scope>
    <source>
        <strain evidence="3 4">MPI-CAGE-CH-0241</strain>
    </source>
</reference>
<dbReference type="InterPro" id="IPR004713">
    <property type="entry name" value="CaH_exchang"/>
</dbReference>
<gene>
    <name evidence="3" type="ORF">B0T10DRAFT_509258</name>
</gene>
<feature type="transmembrane region" description="Helical" evidence="2">
    <location>
        <begin position="66"/>
        <end position="88"/>
    </location>
</feature>
<keyword evidence="2" id="KW-0472">Membrane</keyword>
<name>A0A9P9AQF7_9HYPO</name>